<sequence length="901" mass="99488">MTRFSALVSDSSDDEQLQYASQDAHKQLRRPPPKPMDMDQNSPLSGSDEDEDIEVDEDEEDEEEESEESSSDMGEDDLGAVKPGRTRNHALVEDSDGEIQYEHSAARSHSPTSSESDFEAAPQRGDTTVAPWSRHAGIDAQKMHVMQTSLFRMPEEAAVLQAMNKPIRPRFQLSPTVSRKHSRDSLGDGRFDSQERASFAHDIDPPIYRPSRKFARVETSASAVAGNEDALVDAGLALGRSFRVGWGPNGTLVHLGQLCGPSSQIETSANSSIVTKTTVPFFSGPRDGFSSRVSRLLQHHLSKTPIVKDEGEVPFADPSPELCFSSFASLYSQTDHSYEASLFRLGHALFDSIDLHLGPDVTVDVRNRVSSIRRKAALSAWLGEAVTSSVDTDLKKQSSADPAGLIFALLSGYQIEKACDTAMDCGFVKLATLISQASGDFEFREDIREQLQLWREQRIDVHISESVRKIYSILAGSLDVLEGSKASSIERCPDVDPLKGLDWKRTFGMYLWYAEPMDASIAQVYELYNRASQESPSRVAPPRPPYLESASSQSQKLPFNIPSPLPSDAFFSLIRLHAEPACSLSQILSPLSFGSSPGDYSFPWHLYIVLSRCMRVRDFADRGDSGDPRDELYEDVSGRHEGHSPSADLLASSYAQQLEQLGMLQEAIFVLLHIEGSAGREKAIKDLLHRSADKLDEWVCSGILGSLKIPLAWVNDAKALYAIHQGSVFDAYQLYKTAGLYQSAHDLAVVELAPEAVIQQDFELLASLFERMVNQPIDGWHLKGKAYMDYAHAMTRLPELHASLSDAAEPDLAEEQELESLTRSIPKLISILPDVLPSQSDPRHKVALAEMISGLTAVLDQVKPLALAQSQIQLTGVDEATKLRHMQTTALERFMRSIQAS</sequence>
<feature type="compositionally biased region" description="Basic and acidic residues" evidence="1">
    <location>
        <begin position="623"/>
        <end position="643"/>
    </location>
</feature>
<feature type="region of interest" description="Disordered" evidence="1">
    <location>
        <begin position="623"/>
        <end position="644"/>
    </location>
</feature>
<proteinExistence type="predicted"/>
<gene>
    <name evidence="3" type="ORF">HYDPIDRAFT_42554</name>
</gene>
<dbReference type="OrthoDB" id="3797628at2759"/>
<dbReference type="HOGENOM" id="CLU_007424_0_0_1"/>
<evidence type="ECO:0000256" key="1">
    <source>
        <dbReference type="SAM" id="MobiDB-lite"/>
    </source>
</evidence>
<dbReference type="Gene3D" id="1.25.40.690">
    <property type="match status" value="1"/>
</dbReference>
<accession>A0A0C9W4X7</accession>
<dbReference type="AlphaFoldDB" id="A0A0C9W4X7"/>
<dbReference type="InterPro" id="IPR021967">
    <property type="entry name" value="Nup98_C"/>
</dbReference>
<evidence type="ECO:0000313" key="4">
    <source>
        <dbReference type="Proteomes" id="UP000053820"/>
    </source>
</evidence>
<keyword evidence="4" id="KW-1185">Reference proteome</keyword>
<evidence type="ECO:0000313" key="3">
    <source>
        <dbReference type="EMBL" id="KIJ61588.1"/>
    </source>
</evidence>
<dbReference type="Proteomes" id="UP000053820">
    <property type="component" value="Unassembled WGS sequence"/>
</dbReference>
<dbReference type="Pfam" id="PF12110">
    <property type="entry name" value="Nup96"/>
    <property type="match status" value="1"/>
</dbReference>
<organism evidence="3 4">
    <name type="scientific">Hydnomerulius pinastri MD-312</name>
    <dbReference type="NCBI Taxonomy" id="994086"/>
    <lineage>
        <taxon>Eukaryota</taxon>
        <taxon>Fungi</taxon>
        <taxon>Dikarya</taxon>
        <taxon>Basidiomycota</taxon>
        <taxon>Agaricomycotina</taxon>
        <taxon>Agaricomycetes</taxon>
        <taxon>Agaricomycetidae</taxon>
        <taxon>Boletales</taxon>
        <taxon>Boletales incertae sedis</taxon>
        <taxon>Leucogyrophana</taxon>
    </lineage>
</organism>
<reference evidence="3 4" key="1">
    <citation type="submission" date="2014-04" db="EMBL/GenBank/DDBJ databases">
        <title>Evolutionary Origins and Diversification of the Mycorrhizal Mutualists.</title>
        <authorList>
            <consortium name="DOE Joint Genome Institute"/>
            <consortium name="Mycorrhizal Genomics Consortium"/>
            <person name="Kohler A."/>
            <person name="Kuo A."/>
            <person name="Nagy L.G."/>
            <person name="Floudas D."/>
            <person name="Copeland A."/>
            <person name="Barry K.W."/>
            <person name="Cichocki N."/>
            <person name="Veneault-Fourrey C."/>
            <person name="LaButti K."/>
            <person name="Lindquist E.A."/>
            <person name="Lipzen A."/>
            <person name="Lundell T."/>
            <person name="Morin E."/>
            <person name="Murat C."/>
            <person name="Riley R."/>
            <person name="Ohm R."/>
            <person name="Sun H."/>
            <person name="Tunlid A."/>
            <person name="Henrissat B."/>
            <person name="Grigoriev I.V."/>
            <person name="Hibbett D.S."/>
            <person name="Martin F."/>
        </authorList>
    </citation>
    <scope>NUCLEOTIDE SEQUENCE [LARGE SCALE GENOMIC DNA]</scope>
    <source>
        <strain evidence="3 4">MD-312</strain>
    </source>
</reference>
<dbReference type="EMBL" id="KN839861">
    <property type="protein sequence ID" value="KIJ61588.1"/>
    <property type="molecule type" value="Genomic_DNA"/>
</dbReference>
<feature type="compositionally biased region" description="Acidic residues" evidence="1">
    <location>
        <begin position="47"/>
        <end position="78"/>
    </location>
</feature>
<feature type="region of interest" description="Disordered" evidence="1">
    <location>
        <begin position="1"/>
        <end position="125"/>
    </location>
</feature>
<evidence type="ECO:0000259" key="2">
    <source>
        <dbReference type="Pfam" id="PF12110"/>
    </source>
</evidence>
<feature type="domain" description="Nuclear pore complex protein NUP96 C-terminal" evidence="2">
    <location>
        <begin position="406"/>
        <end position="721"/>
    </location>
</feature>
<protein>
    <recommendedName>
        <fullName evidence="2">Nuclear pore complex protein NUP96 C-terminal domain-containing protein</fullName>
    </recommendedName>
</protein>
<name>A0A0C9W4X7_9AGAM</name>